<name>A0ABD2JKN7_HETSC</name>
<dbReference type="InterPro" id="IPR043136">
    <property type="entry name" value="B30.2/SPRY_sf"/>
</dbReference>
<dbReference type="PROSITE" id="PS50188">
    <property type="entry name" value="B302_SPRY"/>
    <property type="match status" value="1"/>
</dbReference>
<proteinExistence type="predicted"/>
<evidence type="ECO:0000313" key="3">
    <source>
        <dbReference type="Proteomes" id="UP001620645"/>
    </source>
</evidence>
<dbReference type="InterPro" id="IPR001870">
    <property type="entry name" value="B30.2/SPRY"/>
</dbReference>
<gene>
    <name evidence="2" type="ORF">niasHS_005022</name>
</gene>
<sequence length="133" mass="14738">MEMELKMAKLEIENVKEMAKLELENQNKLNGTIEYEKGAYAYESDGEIYINEEGNGINAEYSYDVGDTIGIGVNSATGQIFFTKNGLRLDSADFLVAPSFTDDSLYPFVTLCSSGDKIEANFGPNFKFDLSTL</sequence>
<dbReference type="Gene3D" id="2.60.120.920">
    <property type="match status" value="1"/>
</dbReference>
<dbReference type="AlphaFoldDB" id="A0ABD2JKN7"/>
<dbReference type="Proteomes" id="UP001620645">
    <property type="component" value="Unassembled WGS sequence"/>
</dbReference>
<organism evidence="2 3">
    <name type="scientific">Heterodera schachtii</name>
    <name type="common">Sugarbeet cyst nematode worm</name>
    <name type="synonym">Tylenchus schachtii</name>
    <dbReference type="NCBI Taxonomy" id="97005"/>
    <lineage>
        <taxon>Eukaryota</taxon>
        <taxon>Metazoa</taxon>
        <taxon>Ecdysozoa</taxon>
        <taxon>Nematoda</taxon>
        <taxon>Chromadorea</taxon>
        <taxon>Rhabditida</taxon>
        <taxon>Tylenchina</taxon>
        <taxon>Tylenchomorpha</taxon>
        <taxon>Tylenchoidea</taxon>
        <taxon>Heteroderidae</taxon>
        <taxon>Heteroderinae</taxon>
        <taxon>Heterodera</taxon>
    </lineage>
</organism>
<protein>
    <recommendedName>
        <fullName evidence="1">B30.2/SPRY domain-containing protein</fullName>
    </recommendedName>
</protein>
<dbReference type="InterPro" id="IPR013320">
    <property type="entry name" value="ConA-like_dom_sf"/>
</dbReference>
<reference evidence="2 3" key="1">
    <citation type="submission" date="2024-10" db="EMBL/GenBank/DDBJ databases">
        <authorList>
            <person name="Kim D."/>
        </authorList>
    </citation>
    <scope>NUCLEOTIDE SEQUENCE [LARGE SCALE GENOMIC DNA]</scope>
    <source>
        <strain evidence="2">Taebaek</strain>
    </source>
</reference>
<dbReference type="EMBL" id="JBICCN010000137">
    <property type="protein sequence ID" value="KAL3091059.1"/>
    <property type="molecule type" value="Genomic_DNA"/>
</dbReference>
<feature type="domain" description="B30.2/SPRY" evidence="1">
    <location>
        <begin position="1"/>
        <end position="127"/>
    </location>
</feature>
<dbReference type="Pfam" id="PF00622">
    <property type="entry name" value="SPRY"/>
    <property type="match status" value="1"/>
</dbReference>
<evidence type="ECO:0000313" key="2">
    <source>
        <dbReference type="EMBL" id="KAL3091059.1"/>
    </source>
</evidence>
<comment type="caution">
    <text evidence="2">The sequence shown here is derived from an EMBL/GenBank/DDBJ whole genome shotgun (WGS) entry which is preliminary data.</text>
</comment>
<dbReference type="InterPro" id="IPR044736">
    <property type="entry name" value="Gid1/RanBPM/SPLA_SPRY"/>
</dbReference>
<dbReference type="CDD" id="cd12885">
    <property type="entry name" value="SPRY_RanBP_like"/>
    <property type="match status" value="1"/>
</dbReference>
<dbReference type="InterPro" id="IPR003877">
    <property type="entry name" value="SPRY_dom"/>
</dbReference>
<accession>A0ABD2JKN7</accession>
<dbReference type="SUPFAM" id="SSF49899">
    <property type="entry name" value="Concanavalin A-like lectins/glucanases"/>
    <property type="match status" value="1"/>
</dbReference>
<evidence type="ECO:0000259" key="1">
    <source>
        <dbReference type="PROSITE" id="PS50188"/>
    </source>
</evidence>
<keyword evidence="3" id="KW-1185">Reference proteome</keyword>